<name>A0AAV2G3Z0_9ROSI</name>
<protein>
    <recommendedName>
        <fullName evidence="6">Pentatricopeptide repeat-containing protein</fullName>
    </recommendedName>
</protein>
<evidence type="ECO:0000256" key="3">
    <source>
        <dbReference type="PROSITE-ProRule" id="PRU00708"/>
    </source>
</evidence>
<dbReference type="InterPro" id="IPR002885">
    <property type="entry name" value="PPR_rpt"/>
</dbReference>
<proteinExistence type="inferred from homology"/>
<accession>A0AAV2G3Z0</accession>
<dbReference type="Pfam" id="PF01535">
    <property type="entry name" value="PPR"/>
    <property type="match status" value="1"/>
</dbReference>
<keyword evidence="2" id="KW-0677">Repeat</keyword>
<evidence type="ECO:0000256" key="2">
    <source>
        <dbReference type="ARBA" id="ARBA00022737"/>
    </source>
</evidence>
<evidence type="ECO:0008006" key="6">
    <source>
        <dbReference type="Google" id="ProtNLM"/>
    </source>
</evidence>
<feature type="repeat" description="PPR" evidence="3">
    <location>
        <begin position="151"/>
        <end position="185"/>
    </location>
</feature>
<comment type="similarity">
    <text evidence="1">Belongs to the PPR family. P subfamily.</text>
</comment>
<evidence type="ECO:0000313" key="5">
    <source>
        <dbReference type="Proteomes" id="UP001497516"/>
    </source>
</evidence>
<dbReference type="InterPro" id="IPR011990">
    <property type="entry name" value="TPR-like_helical_dom_sf"/>
</dbReference>
<keyword evidence="5" id="KW-1185">Reference proteome</keyword>
<dbReference type="AlphaFoldDB" id="A0AAV2G3Z0"/>
<gene>
    <name evidence="4" type="ORF">LTRI10_LOCUS44792</name>
</gene>
<dbReference type="PANTHER" id="PTHR47447:SF28">
    <property type="entry name" value="PENTACOTRIPEPTIDE-REPEAT REGION OF PRORP DOMAIN-CONTAINING PROTEIN"/>
    <property type="match status" value="1"/>
</dbReference>
<dbReference type="EMBL" id="OZ034821">
    <property type="protein sequence ID" value="CAL1404979.1"/>
    <property type="molecule type" value="Genomic_DNA"/>
</dbReference>
<dbReference type="PROSITE" id="PS51375">
    <property type="entry name" value="PPR"/>
    <property type="match status" value="6"/>
</dbReference>
<reference evidence="4 5" key="1">
    <citation type="submission" date="2024-04" db="EMBL/GenBank/DDBJ databases">
        <authorList>
            <person name="Fracassetti M."/>
        </authorList>
    </citation>
    <scope>NUCLEOTIDE SEQUENCE [LARGE SCALE GENOMIC DNA]</scope>
</reference>
<dbReference type="Gene3D" id="1.25.40.10">
    <property type="entry name" value="Tetratricopeptide repeat domain"/>
    <property type="match status" value="2"/>
</dbReference>
<feature type="repeat" description="PPR" evidence="3">
    <location>
        <begin position="326"/>
        <end position="360"/>
    </location>
</feature>
<dbReference type="Proteomes" id="UP001497516">
    <property type="component" value="Chromosome 8"/>
</dbReference>
<feature type="repeat" description="PPR" evidence="3">
    <location>
        <begin position="291"/>
        <end position="325"/>
    </location>
</feature>
<evidence type="ECO:0000313" key="4">
    <source>
        <dbReference type="EMBL" id="CAL1404979.1"/>
    </source>
</evidence>
<evidence type="ECO:0000256" key="1">
    <source>
        <dbReference type="ARBA" id="ARBA00007626"/>
    </source>
</evidence>
<feature type="repeat" description="PPR" evidence="3">
    <location>
        <begin position="256"/>
        <end position="290"/>
    </location>
</feature>
<organism evidence="4 5">
    <name type="scientific">Linum trigynum</name>
    <dbReference type="NCBI Taxonomy" id="586398"/>
    <lineage>
        <taxon>Eukaryota</taxon>
        <taxon>Viridiplantae</taxon>
        <taxon>Streptophyta</taxon>
        <taxon>Embryophyta</taxon>
        <taxon>Tracheophyta</taxon>
        <taxon>Spermatophyta</taxon>
        <taxon>Magnoliopsida</taxon>
        <taxon>eudicotyledons</taxon>
        <taxon>Gunneridae</taxon>
        <taxon>Pentapetalae</taxon>
        <taxon>rosids</taxon>
        <taxon>fabids</taxon>
        <taxon>Malpighiales</taxon>
        <taxon>Linaceae</taxon>
        <taxon>Linum</taxon>
    </lineage>
</organism>
<feature type="repeat" description="PPR" evidence="3">
    <location>
        <begin position="396"/>
        <end position="430"/>
    </location>
</feature>
<dbReference type="Pfam" id="PF13041">
    <property type="entry name" value="PPR_2"/>
    <property type="match status" value="3"/>
</dbReference>
<feature type="repeat" description="PPR" evidence="3">
    <location>
        <begin position="361"/>
        <end position="395"/>
    </location>
</feature>
<dbReference type="NCBIfam" id="TIGR00756">
    <property type="entry name" value="PPR"/>
    <property type="match status" value="5"/>
</dbReference>
<sequence>MNVVALFGTRLVHRVPCIVGVSRKLCDYSSDGDAMMDNGFQLIEEPLKMTWGDSGPDSRSEFEIHIESRWCERQQGRFQAERVIEVLMQDGPGVDSIAALTELHLKVSWILVREVLVGILRTINPDNKARWAKLGYKFFLWSGQQENYRHSSSSYNLIMKIFADCDEFMAMWRLVDEMTENGFPTTARTFNILICTCGEAGLARRVVERFIQSKTFNYRPFKHSYNAIICSLLGVRHYRLIDWVHQKMLGQGLYPDVLTYNVIMCAKYRLGELGQVWRMVDDMVRNGFSPDFHTYNIILHVLGKANRPIAAHKLLIHMKEEGIDPCVLHYTTLMDGLSRAGNLQACEWFLDEMKKNGCLPDVVCYTVIITSYVVAGEFEKAQAIFDDMTAKGQLPNAFTYNSMIRGYCMAGNYKVAISMLKEMESKGLIGEFSQQHDAPCIMKLLGLSSRISVASCIPVHMGLLLHSLAMLLNTTLAQKANSINLQKFLQHDHVE</sequence>
<dbReference type="PANTHER" id="PTHR47447">
    <property type="entry name" value="OS03G0856100 PROTEIN"/>
    <property type="match status" value="1"/>
</dbReference>